<feature type="compositionally biased region" description="Polar residues" evidence="1">
    <location>
        <begin position="258"/>
        <end position="274"/>
    </location>
</feature>
<dbReference type="EMBL" id="JACAZI010000001">
    <property type="protein sequence ID" value="KAF7371846.1"/>
    <property type="molecule type" value="Genomic_DNA"/>
</dbReference>
<protein>
    <submittedName>
        <fullName evidence="2">Uncharacterized protein</fullName>
    </submittedName>
</protein>
<gene>
    <name evidence="2" type="ORF">MVEN_00041400</name>
</gene>
<feature type="compositionally biased region" description="Acidic residues" evidence="1">
    <location>
        <begin position="284"/>
        <end position="295"/>
    </location>
</feature>
<accession>A0A8H7DHR8</accession>
<sequence length="295" mass="32886">MASPFNVRIQTIWATKANDHQIELKDTVPAVNVDLSSLTCKVVLGGKEIKAMLPIQDNRHQEAILTVVGVLTDFELPPIKKSDISALHVKFARQHVAIAGYDNTQFQCSIEMIQEIVYTLTTSMPEGQIIPWVPDPVTEVYGPSVAANCRYFTVGNDIREESRIEFGRFVDPSGVLGRYIKDDVTHCMDNSVAYLGFRKTSEWTNDNQTMFNAAQSVVAYRTHIKDNTPHYICKLVTRSLTLLDNSASKKAHAMQFNTTSKGATGSNLQTISPSSKRKKLEVEYSSDEDVEPVRG</sequence>
<comment type="caution">
    <text evidence="2">The sequence shown here is derived from an EMBL/GenBank/DDBJ whole genome shotgun (WGS) entry which is preliminary data.</text>
</comment>
<feature type="region of interest" description="Disordered" evidence="1">
    <location>
        <begin position="258"/>
        <end position="295"/>
    </location>
</feature>
<dbReference type="Proteomes" id="UP000620124">
    <property type="component" value="Unassembled WGS sequence"/>
</dbReference>
<keyword evidence="3" id="KW-1185">Reference proteome</keyword>
<organism evidence="2 3">
    <name type="scientific">Mycena venus</name>
    <dbReference type="NCBI Taxonomy" id="2733690"/>
    <lineage>
        <taxon>Eukaryota</taxon>
        <taxon>Fungi</taxon>
        <taxon>Dikarya</taxon>
        <taxon>Basidiomycota</taxon>
        <taxon>Agaricomycotina</taxon>
        <taxon>Agaricomycetes</taxon>
        <taxon>Agaricomycetidae</taxon>
        <taxon>Agaricales</taxon>
        <taxon>Marasmiineae</taxon>
        <taxon>Mycenaceae</taxon>
        <taxon>Mycena</taxon>
    </lineage>
</organism>
<evidence type="ECO:0000313" key="3">
    <source>
        <dbReference type="Proteomes" id="UP000620124"/>
    </source>
</evidence>
<evidence type="ECO:0000256" key="1">
    <source>
        <dbReference type="SAM" id="MobiDB-lite"/>
    </source>
</evidence>
<name>A0A8H7DHR8_9AGAR</name>
<evidence type="ECO:0000313" key="2">
    <source>
        <dbReference type="EMBL" id="KAF7371846.1"/>
    </source>
</evidence>
<dbReference type="AlphaFoldDB" id="A0A8H7DHR8"/>
<reference evidence="2" key="1">
    <citation type="submission" date="2020-05" db="EMBL/GenBank/DDBJ databases">
        <title>Mycena genomes resolve the evolution of fungal bioluminescence.</title>
        <authorList>
            <person name="Tsai I.J."/>
        </authorList>
    </citation>
    <scope>NUCLEOTIDE SEQUENCE</scope>
    <source>
        <strain evidence="2">CCC161011</strain>
    </source>
</reference>
<dbReference type="OrthoDB" id="3269456at2759"/>
<proteinExistence type="predicted"/>